<evidence type="ECO:0000256" key="1">
    <source>
        <dbReference type="SAM" id="SignalP"/>
    </source>
</evidence>
<feature type="chain" id="PRO_5013189865" evidence="1">
    <location>
        <begin position="23"/>
        <end position="249"/>
    </location>
</feature>
<name>A0A239AG55_9FLAO</name>
<dbReference type="AlphaFoldDB" id="A0A239AG55"/>
<evidence type="ECO:0000313" key="2">
    <source>
        <dbReference type="EMBL" id="SNR94530.1"/>
    </source>
</evidence>
<dbReference type="EMBL" id="FZNY01000004">
    <property type="protein sequence ID" value="SNR94530.1"/>
    <property type="molecule type" value="Genomic_DNA"/>
</dbReference>
<reference evidence="2 3" key="1">
    <citation type="submission" date="2017-06" db="EMBL/GenBank/DDBJ databases">
        <authorList>
            <person name="Kim H.J."/>
            <person name="Triplett B.A."/>
        </authorList>
    </citation>
    <scope>NUCLEOTIDE SEQUENCE [LARGE SCALE GENOMIC DNA]</scope>
    <source>
        <strain evidence="2 3">DSM 25597</strain>
    </source>
</reference>
<dbReference type="RefSeq" id="WP_089372201.1">
    <property type="nucleotide sequence ID" value="NZ_BMEP01000008.1"/>
</dbReference>
<keyword evidence="3" id="KW-1185">Reference proteome</keyword>
<sequence length="249" mass="28321">MIKTDFLWVCFLVLLMSCNSDNETIAGQDDDGSLATLVAQNTIEIDNVIACASGSENPNEIIAYVYPRPGASDIRYFETETVTVDKNDYQNYTQVLLPEGDFFNGYLKTFTQQTAVEKWVIISFRESGILHLSNPIRLKHQTQNTHFTDMVSIDQSQTGMPLFNWEPLVQPQDAIYFQVVSDASNELLSGTYTFEPQFRYYQLENVVLNITEETPPELISQTPYGYTVMGVSEDNWVNTLLQAEFVLED</sequence>
<dbReference type="Proteomes" id="UP000198379">
    <property type="component" value="Unassembled WGS sequence"/>
</dbReference>
<feature type="signal peptide" evidence="1">
    <location>
        <begin position="1"/>
        <end position="22"/>
    </location>
</feature>
<accession>A0A239AG55</accession>
<dbReference type="PROSITE" id="PS51257">
    <property type="entry name" value="PROKAR_LIPOPROTEIN"/>
    <property type="match status" value="1"/>
</dbReference>
<gene>
    <name evidence="2" type="ORF">SAMN06265376_104409</name>
</gene>
<proteinExistence type="predicted"/>
<evidence type="ECO:0000313" key="3">
    <source>
        <dbReference type="Proteomes" id="UP000198379"/>
    </source>
</evidence>
<organism evidence="2 3">
    <name type="scientific">Dokdonia pacifica</name>
    <dbReference type="NCBI Taxonomy" id="1627892"/>
    <lineage>
        <taxon>Bacteria</taxon>
        <taxon>Pseudomonadati</taxon>
        <taxon>Bacteroidota</taxon>
        <taxon>Flavobacteriia</taxon>
        <taxon>Flavobacteriales</taxon>
        <taxon>Flavobacteriaceae</taxon>
        <taxon>Dokdonia</taxon>
    </lineage>
</organism>
<dbReference type="OrthoDB" id="1177023at2"/>
<keyword evidence="1" id="KW-0732">Signal</keyword>
<protein>
    <submittedName>
        <fullName evidence="2">Uncharacterized protein</fullName>
    </submittedName>
</protein>